<reference evidence="2 3" key="1">
    <citation type="submission" date="2013-02" db="EMBL/GenBank/DDBJ databases">
        <title>The Genome Annotation of Plasmodium falciparum Vietnam Oak-Knoll (FVO).</title>
        <authorList>
            <consortium name="The Broad Institute Genome Sequencing Platform"/>
            <consortium name="The Broad Institute Genome Sequencing Center for Infectious Disease"/>
            <person name="Neafsey D."/>
            <person name="Hoffman S."/>
            <person name="Volkman S."/>
            <person name="Rosenthal P."/>
            <person name="Walker B."/>
            <person name="Young S.K."/>
            <person name="Zeng Q."/>
            <person name="Gargeya S."/>
            <person name="Fitzgerald M."/>
            <person name="Haas B."/>
            <person name="Abouelleil A."/>
            <person name="Allen A.W."/>
            <person name="Alvarado L."/>
            <person name="Arachchi H.M."/>
            <person name="Berlin A.M."/>
            <person name="Chapman S.B."/>
            <person name="Gainer-Dewar J."/>
            <person name="Goldberg J."/>
            <person name="Griggs A."/>
            <person name="Gujja S."/>
            <person name="Hansen M."/>
            <person name="Howarth C."/>
            <person name="Imamovic A."/>
            <person name="Ireland A."/>
            <person name="Larimer J."/>
            <person name="McCowan C."/>
            <person name="Murphy C."/>
            <person name="Pearson M."/>
            <person name="Poon T.W."/>
            <person name="Priest M."/>
            <person name="Roberts A."/>
            <person name="Saif S."/>
            <person name="Shea T."/>
            <person name="Sisk P."/>
            <person name="Sykes S."/>
            <person name="Wortman J."/>
            <person name="Nusbaum C."/>
            <person name="Birren B."/>
        </authorList>
    </citation>
    <scope>NUCLEOTIDE SEQUENCE [LARGE SCALE GENOMIC DNA]</scope>
    <source>
        <strain evidence="3">Vietnam Oak-Knoll (FVO)</strain>
    </source>
</reference>
<keyword evidence="1" id="KW-0472">Membrane</keyword>
<gene>
    <name evidence="2" type="ORF">PFFVO_04373</name>
</gene>
<name>A0A024V1N6_PLAFA</name>
<proteinExistence type="predicted"/>
<dbReference type="EMBL" id="KI925140">
    <property type="protein sequence ID" value="ETW16711.1"/>
    <property type="molecule type" value="Genomic_DNA"/>
</dbReference>
<accession>A0A024V1N6</accession>
<protein>
    <submittedName>
        <fullName evidence="2">Uncharacterized protein</fullName>
    </submittedName>
</protein>
<keyword evidence="1" id="KW-0812">Transmembrane</keyword>
<dbReference type="Proteomes" id="UP000030690">
    <property type="component" value="Unassembled WGS sequence"/>
</dbReference>
<dbReference type="AlphaFoldDB" id="A0A024V1N6"/>
<organism evidence="2 3">
    <name type="scientific">Plasmodium falciparum Vietnam Oak-Knoll</name>
    <name type="common">FVO</name>
    <dbReference type="NCBI Taxonomy" id="1036723"/>
    <lineage>
        <taxon>Eukaryota</taxon>
        <taxon>Sar</taxon>
        <taxon>Alveolata</taxon>
        <taxon>Apicomplexa</taxon>
        <taxon>Aconoidasida</taxon>
        <taxon>Haemosporida</taxon>
        <taxon>Plasmodiidae</taxon>
        <taxon>Plasmodium</taxon>
        <taxon>Plasmodium (Laverania)</taxon>
    </lineage>
</organism>
<keyword evidence="1" id="KW-1133">Transmembrane helix</keyword>
<evidence type="ECO:0000313" key="2">
    <source>
        <dbReference type="EMBL" id="ETW16711.1"/>
    </source>
</evidence>
<reference evidence="2 3" key="2">
    <citation type="submission" date="2013-02" db="EMBL/GenBank/DDBJ databases">
        <title>The Genome Sequence of Plasmodium falciparum Vietnam Oak-Knoll (FVO).</title>
        <authorList>
            <consortium name="The Broad Institute Genome Sequencing Platform"/>
            <consortium name="The Broad Institute Genome Sequencing Center for Infectious Disease"/>
            <person name="Neafsey D."/>
            <person name="Cheeseman I."/>
            <person name="Volkman S."/>
            <person name="Adams J."/>
            <person name="Walker B."/>
            <person name="Young S.K."/>
            <person name="Zeng Q."/>
            <person name="Gargeya S."/>
            <person name="Fitzgerald M."/>
            <person name="Haas B."/>
            <person name="Abouelleil A."/>
            <person name="Alvarado L."/>
            <person name="Arachchi H.M."/>
            <person name="Berlin A.M."/>
            <person name="Chapman S.B."/>
            <person name="Dewar J."/>
            <person name="Goldberg J."/>
            <person name="Griggs A."/>
            <person name="Gujja S."/>
            <person name="Hansen M."/>
            <person name="Howarth C."/>
            <person name="Imamovic A."/>
            <person name="Larimer J."/>
            <person name="McCowan C."/>
            <person name="Murphy C."/>
            <person name="Neiman D."/>
            <person name="Pearson M."/>
            <person name="Priest M."/>
            <person name="Roberts A."/>
            <person name="Saif S."/>
            <person name="Shea T."/>
            <person name="Sisk P."/>
            <person name="Sykes S."/>
            <person name="Wortman J."/>
            <person name="Nusbaum C."/>
            <person name="Birren B."/>
        </authorList>
    </citation>
    <scope>NUCLEOTIDE SEQUENCE [LARGE SCALE GENOMIC DNA]</scope>
    <source>
        <strain evidence="3">Vietnam Oak-Knoll (FVO)</strain>
    </source>
</reference>
<evidence type="ECO:0000256" key="1">
    <source>
        <dbReference type="SAM" id="Phobius"/>
    </source>
</evidence>
<feature type="transmembrane region" description="Helical" evidence="1">
    <location>
        <begin position="81"/>
        <end position="100"/>
    </location>
</feature>
<evidence type="ECO:0000313" key="3">
    <source>
        <dbReference type="Proteomes" id="UP000030690"/>
    </source>
</evidence>
<sequence length="101" mass="12419">MKGLSTLENYSLSIEESYACQRTDDEKKYINDMKLKEIFNFLILIEEFNPFDYSNQRLEYSFKFSKSSLSNILQKTNRTNIYLYIYIYFFFFFFEIRLIIK</sequence>